<evidence type="ECO:0000256" key="1">
    <source>
        <dbReference type="SAM" id="MobiDB-lite"/>
    </source>
</evidence>
<dbReference type="Gene3D" id="3.40.50.300">
    <property type="entry name" value="P-loop containing nucleotide triphosphate hydrolases"/>
    <property type="match status" value="1"/>
</dbReference>
<evidence type="ECO:0000313" key="3">
    <source>
        <dbReference type="Proteomes" id="UP000654075"/>
    </source>
</evidence>
<comment type="caution">
    <text evidence="2">The sequence shown here is derived from an EMBL/GenBank/DDBJ whole genome shotgun (WGS) entry which is preliminary data.</text>
</comment>
<organism evidence="2 3">
    <name type="scientific">Polarella glacialis</name>
    <name type="common">Dinoflagellate</name>
    <dbReference type="NCBI Taxonomy" id="89957"/>
    <lineage>
        <taxon>Eukaryota</taxon>
        <taxon>Sar</taxon>
        <taxon>Alveolata</taxon>
        <taxon>Dinophyceae</taxon>
        <taxon>Suessiales</taxon>
        <taxon>Suessiaceae</taxon>
        <taxon>Polarella</taxon>
    </lineage>
</organism>
<sequence>MANSSLGTFKVRHVVDLIGCPDRLAMCLLMHKAGAERDRPALVSFDARSLMPSTEDSGGGVGEAWSLVGDAALTSIEPLMVLEDHLGSSDYDWFGRVASRCAFLGFNTPQIQVSKPAGPMEPKIQQWNRLRPSCLMHCTAEEAQVASWVRQGSAVLRSSGIVALPPPVQDGPTTWPPVVVLDRCNSEKIDRRQWIQMGNLKKTEVIAVHLDVDENECVTRVTRRGDQHPTRKVSSLTQAASVVTQQSDRFEAPSEREGFKSVIRIQGSAALAQELVRRWTEECPLESDNSELRRAMASNPSNEEDEEEAPPPALAQLSQWIEVEEQGMRSAMWGSPFGGPVDAPLEGL</sequence>
<protein>
    <submittedName>
        <fullName evidence="2">Uncharacterized protein</fullName>
    </submittedName>
</protein>
<name>A0A813DSM9_POLGL</name>
<dbReference type="EMBL" id="CAJNNV010003119">
    <property type="protein sequence ID" value="CAE8588401.1"/>
    <property type="molecule type" value="Genomic_DNA"/>
</dbReference>
<accession>A0A813DSM9</accession>
<proteinExistence type="predicted"/>
<dbReference type="AlphaFoldDB" id="A0A813DSM9"/>
<feature type="region of interest" description="Disordered" evidence="1">
    <location>
        <begin position="287"/>
        <end position="315"/>
    </location>
</feature>
<dbReference type="InterPro" id="IPR027417">
    <property type="entry name" value="P-loop_NTPase"/>
</dbReference>
<keyword evidence="3" id="KW-1185">Reference proteome</keyword>
<evidence type="ECO:0000313" key="2">
    <source>
        <dbReference type="EMBL" id="CAE8588401.1"/>
    </source>
</evidence>
<dbReference type="SUPFAM" id="SSF52540">
    <property type="entry name" value="P-loop containing nucleoside triphosphate hydrolases"/>
    <property type="match status" value="1"/>
</dbReference>
<feature type="non-terminal residue" evidence="2">
    <location>
        <position position="348"/>
    </location>
</feature>
<gene>
    <name evidence="2" type="ORF">PGLA1383_LOCUS7202</name>
</gene>
<dbReference type="Proteomes" id="UP000654075">
    <property type="component" value="Unassembled WGS sequence"/>
</dbReference>
<reference evidence="2" key="1">
    <citation type="submission" date="2021-02" db="EMBL/GenBank/DDBJ databases">
        <authorList>
            <person name="Dougan E. K."/>
            <person name="Rhodes N."/>
            <person name="Thang M."/>
            <person name="Chan C."/>
        </authorList>
    </citation>
    <scope>NUCLEOTIDE SEQUENCE</scope>
</reference>